<evidence type="ECO:0000256" key="6">
    <source>
        <dbReference type="ARBA" id="ARBA00023204"/>
    </source>
</evidence>
<dbReference type="PANTHER" id="PTHR30446:SF0">
    <property type="entry name" value="RECOMBINATION PROTEIN RECR"/>
    <property type="match status" value="1"/>
</dbReference>
<dbReference type="GO" id="GO:0006310">
    <property type="term" value="P:DNA recombination"/>
    <property type="evidence" value="ECO:0007669"/>
    <property type="project" value="UniProtKB-KW"/>
</dbReference>
<dbReference type="Pfam" id="PF21175">
    <property type="entry name" value="RecR_C"/>
    <property type="match status" value="1"/>
</dbReference>
<evidence type="ECO:0000256" key="5">
    <source>
        <dbReference type="ARBA" id="ARBA00023172"/>
    </source>
</evidence>
<dbReference type="SMART" id="SM00493">
    <property type="entry name" value="TOPRIM"/>
    <property type="match status" value="1"/>
</dbReference>
<dbReference type="PANTHER" id="PTHR30446">
    <property type="entry name" value="RECOMBINATION PROTEIN RECR"/>
    <property type="match status" value="1"/>
</dbReference>
<evidence type="ECO:0000256" key="3">
    <source>
        <dbReference type="ARBA" id="ARBA00022771"/>
    </source>
</evidence>
<dbReference type="Gene3D" id="6.10.250.240">
    <property type="match status" value="1"/>
</dbReference>
<dbReference type="NCBIfam" id="TIGR00615">
    <property type="entry name" value="recR"/>
    <property type="match status" value="1"/>
</dbReference>
<dbReference type="Pfam" id="PF13662">
    <property type="entry name" value="Toprim_4"/>
    <property type="match status" value="1"/>
</dbReference>
<dbReference type="SUPFAM" id="SSF111304">
    <property type="entry name" value="Recombination protein RecR"/>
    <property type="match status" value="1"/>
</dbReference>
<dbReference type="AlphaFoldDB" id="A0A381U3W8"/>
<dbReference type="HAMAP" id="MF_00017">
    <property type="entry name" value="RecR"/>
    <property type="match status" value="1"/>
</dbReference>
<keyword evidence="3" id="KW-0863">Zinc-finger</keyword>
<feature type="domain" description="Toprim" evidence="7">
    <location>
        <begin position="84"/>
        <end position="179"/>
    </location>
</feature>
<organism evidence="8">
    <name type="scientific">marine metagenome</name>
    <dbReference type="NCBI Taxonomy" id="408172"/>
    <lineage>
        <taxon>unclassified sequences</taxon>
        <taxon>metagenomes</taxon>
        <taxon>ecological metagenomes</taxon>
    </lineage>
</organism>
<dbReference type="InterPro" id="IPR034137">
    <property type="entry name" value="TOPRIM_RecR"/>
</dbReference>
<protein>
    <recommendedName>
        <fullName evidence="7">Toprim domain-containing protein</fullName>
    </recommendedName>
</protein>
<dbReference type="GO" id="GO:0003677">
    <property type="term" value="F:DNA binding"/>
    <property type="evidence" value="ECO:0007669"/>
    <property type="project" value="InterPro"/>
</dbReference>
<keyword evidence="6" id="KW-0234">DNA repair</keyword>
<evidence type="ECO:0000259" key="7">
    <source>
        <dbReference type="PROSITE" id="PS50880"/>
    </source>
</evidence>
<dbReference type="InterPro" id="IPR015967">
    <property type="entry name" value="Rcmb_RecR_Znf"/>
</dbReference>
<keyword evidence="5" id="KW-0233">DNA recombination</keyword>
<accession>A0A381U3W8</accession>
<dbReference type="GO" id="GO:0008270">
    <property type="term" value="F:zinc ion binding"/>
    <property type="evidence" value="ECO:0007669"/>
    <property type="project" value="UniProtKB-KW"/>
</dbReference>
<dbReference type="PROSITE" id="PS50880">
    <property type="entry name" value="TOPRIM"/>
    <property type="match status" value="1"/>
</dbReference>
<dbReference type="InterPro" id="IPR000093">
    <property type="entry name" value="DNA_Rcmb_RecR"/>
</dbReference>
<dbReference type="GO" id="GO:0006281">
    <property type="term" value="P:DNA repair"/>
    <property type="evidence" value="ECO:0007669"/>
    <property type="project" value="UniProtKB-KW"/>
</dbReference>
<dbReference type="Pfam" id="PF21176">
    <property type="entry name" value="RecR_HhH"/>
    <property type="match status" value="1"/>
</dbReference>
<evidence type="ECO:0000313" key="8">
    <source>
        <dbReference type="EMBL" id="SVA22932.1"/>
    </source>
</evidence>
<dbReference type="CDD" id="cd01025">
    <property type="entry name" value="TOPRIM_recR"/>
    <property type="match status" value="1"/>
</dbReference>
<keyword evidence="4" id="KW-0862">Zinc</keyword>
<dbReference type="Pfam" id="PF02132">
    <property type="entry name" value="RecR_ZnF"/>
    <property type="match status" value="1"/>
</dbReference>
<sequence>MDTNIPAPKPVIKLIEAFNRLPGIGPKSAQRLAYYIIRMPTEEARLLADSVLGVKQTIIFCSRCQNLTEIDPCVICSSSTRDHYTICLVEEPLDVLALERAGFYKGQYHVLHGLISPINGIGPDDLKIRDLLSRLESDHVSEVIIALNPTLEGDATAMYIHRLLSPFGVTITNLARGLPVGGNLEYADDVTLSRAFHGRREL</sequence>
<evidence type="ECO:0000256" key="4">
    <source>
        <dbReference type="ARBA" id="ARBA00022833"/>
    </source>
</evidence>
<keyword evidence="1" id="KW-0479">Metal-binding</keyword>
<name>A0A381U3W8_9ZZZZ</name>
<evidence type="ECO:0000256" key="1">
    <source>
        <dbReference type="ARBA" id="ARBA00022723"/>
    </source>
</evidence>
<dbReference type="Gene3D" id="3.40.1360.10">
    <property type="match status" value="1"/>
</dbReference>
<dbReference type="EMBL" id="UINC01005688">
    <property type="protein sequence ID" value="SVA22932.1"/>
    <property type="molecule type" value="Genomic_DNA"/>
</dbReference>
<dbReference type="InterPro" id="IPR023627">
    <property type="entry name" value="Rcmb_RecR"/>
</dbReference>
<proteinExistence type="inferred from homology"/>
<gene>
    <name evidence="8" type="ORF">METZ01_LOCUS75786</name>
</gene>
<dbReference type="PROSITE" id="PS01300">
    <property type="entry name" value="RECR"/>
    <property type="match status" value="1"/>
</dbReference>
<keyword evidence="2" id="KW-0227">DNA damage</keyword>
<dbReference type="Gene3D" id="1.10.8.420">
    <property type="entry name" value="RecR Domain 1"/>
    <property type="match status" value="1"/>
</dbReference>
<dbReference type="InterPro" id="IPR006171">
    <property type="entry name" value="TOPRIM_dom"/>
</dbReference>
<evidence type="ECO:0000256" key="2">
    <source>
        <dbReference type="ARBA" id="ARBA00022763"/>
    </source>
</evidence>
<reference evidence="8" key="1">
    <citation type="submission" date="2018-05" db="EMBL/GenBank/DDBJ databases">
        <authorList>
            <person name="Lanie J.A."/>
            <person name="Ng W.-L."/>
            <person name="Kazmierczak K.M."/>
            <person name="Andrzejewski T.M."/>
            <person name="Davidsen T.M."/>
            <person name="Wayne K.J."/>
            <person name="Tettelin H."/>
            <person name="Glass J.I."/>
            <person name="Rusch D."/>
            <person name="Podicherti R."/>
            <person name="Tsui H.-C.T."/>
            <person name="Winkler M.E."/>
        </authorList>
    </citation>
    <scope>NUCLEOTIDE SEQUENCE</scope>
</reference>